<keyword evidence="3" id="KW-0812">Transmembrane</keyword>
<comment type="caution">
    <text evidence="5">The sequence shown here is derived from an EMBL/GenBank/DDBJ whole genome shotgun (WGS) entry which is preliminary data.</text>
</comment>
<dbReference type="EMBL" id="CAJJDM010000035">
    <property type="protein sequence ID" value="CAD8064575.1"/>
    <property type="molecule type" value="Genomic_DNA"/>
</dbReference>
<keyword evidence="2" id="KW-0325">Glycoprotein</keyword>
<keyword evidence="6" id="KW-1185">Reference proteome</keyword>
<dbReference type="AlphaFoldDB" id="A0A8S1LDW6"/>
<accession>A0A8S1LDW6</accession>
<dbReference type="InterPro" id="IPR031778">
    <property type="entry name" value="Sortilin_N"/>
</dbReference>
<evidence type="ECO:0000313" key="5">
    <source>
        <dbReference type="EMBL" id="CAD8064575.1"/>
    </source>
</evidence>
<keyword evidence="3" id="KW-0472">Membrane</keyword>
<dbReference type="Pfam" id="PF15901">
    <property type="entry name" value="Sortilin_C"/>
    <property type="match status" value="1"/>
</dbReference>
<feature type="transmembrane region" description="Helical" evidence="3">
    <location>
        <begin position="711"/>
        <end position="728"/>
    </location>
</feature>
<dbReference type="GO" id="GO:0005794">
    <property type="term" value="C:Golgi apparatus"/>
    <property type="evidence" value="ECO:0007669"/>
    <property type="project" value="TreeGrafter"/>
</dbReference>
<reference evidence="5" key="1">
    <citation type="submission" date="2021-01" db="EMBL/GenBank/DDBJ databases">
        <authorList>
            <consortium name="Genoscope - CEA"/>
            <person name="William W."/>
        </authorList>
    </citation>
    <scope>NUCLEOTIDE SEQUENCE</scope>
</reference>
<evidence type="ECO:0000256" key="2">
    <source>
        <dbReference type="ARBA" id="ARBA00023180"/>
    </source>
</evidence>
<organism evidence="5 6">
    <name type="scientific">Paramecium primaurelia</name>
    <dbReference type="NCBI Taxonomy" id="5886"/>
    <lineage>
        <taxon>Eukaryota</taxon>
        <taxon>Sar</taxon>
        <taxon>Alveolata</taxon>
        <taxon>Ciliophora</taxon>
        <taxon>Intramacronucleata</taxon>
        <taxon>Oligohymenophorea</taxon>
        <taxon>Peniculida</taxon>
        <taxon>Parameciidae</taxon>
        <taxon>Paramecium</taxon>
    </lineage>
</organism>
<sequence>MLNFLLFSIVNAIDVSISNMDSAIIDIVWCGAHNQSNDNILVMSSKGTIYLSQNNGDDWQKLAEVFHRKGLLVLQDENEKVGVVNKIQKSPIDPQLIIFLGTEFVNWISPDCGQTINAIYTGRQMREFQFHPKRKDWILASSWSKCQMKQKDCFVTKDLMISQDMGLNWEVIAKYVNQYSWGFKSPNNDVIPEERIMITYEPNGKGHQQFSGWNMKTHLFYSDDFMKTKTMLVNQGNKFQLTPNHIFVAQVMNSSNQEVTLLVSESDQYEYNFRYVQMPDILKDHSYTIVDSQYGAFININHLKPSSIMGTTYISDSTASRYRISLNYTVRTEEGQCDFERVLGLEGIYIANVYASEQAELYQSEIDEDSPRIKESDLSKFKQTKITFDKGSRWQPLTPPVVDSEGKKLQCDSKTCSLHLHSVSTKMQFGPFYSTKNSIGLILGTGNIGKYLSYRPDQVNTYMSRDGGLTWFEIAKGSHIYEIGDHGGVIVLASDQQATKVLKYSWNEGLTWEVFQFSEQAIEITNIITEPSNIGTRFIIYGTSDVYINEENIEQGNIVKIDFSQIHGRECIGEDQPSSENSDYELWSPTGKMNQDCLMGMRVEYVRRKRDAKCFNGEDLQRQHSVQYCQCTEEDWECDLNFHRENSDINGKCIPYELYEQNFEAPENCEDYYEVTRGYRRVAGNKCQGGVEYNPVKLLCPGFKFWKFRNIWDFMLICIFAAIIYFIYKNKHHFSKKKDHTKEQQQSARAYGQKMVDRGLGYREFDEDLIEENQNV</sequence>
<dbReference type="OMA" id="FAPFYSV"/>
<dbReference type="Proteomes" id="UP000688137">
    <property type="component" value="Unassembled WGS sequence"/>
</dbReference>
<dbReference type="InterPro" id="IPR050310">
    <property type="entry name" value="VPS10-sortilin"/>
</dbReference>
<dbReference type="InterPro" id="IPR031777">
    <property type="entry name" value="Sortilin_C"/>
</dbReference>
<dbReference type="PANTHER" id="PTHR12106">
    <property type="entry name" value="SORTILIN RELATED"/>
    <property type="match status" value="1"/>
</dbReference>
<name>A0A8S1LDW6_PARPR</name>
<protein>
    <recommendedName>
        <fullName evidence="4">VPS10 domain-containing protein</fullName>
    </recommendedName>
</protein>
<dbReference type="GO" id="GO:0016020">
    <property type="term" value="C:membrane"/>
    <property type="evidence" value="ECO:0007669"/>
    <property type="project" value="InterPro"/>
</dbReference>
<proteinExistence type="predicted"/>
<gene>
    <name evidence="5" type="ORF">PPRIM_AZ9-3.1.T0360195</name>
</gene>
<keyword evidence="1" id="KW-0677">Repeat</keyword>
<evidence type="ECO:0000313" key="6">
    <source>
        <dbReference type="Proteomes" id="UP000688137"/>
    </source>
</evidence>
<keyword evidence="3" id="KW-1133">Transmembrane helix</keyword>
<dbReference type="PANTHER" id="PTHR12106:SF27">
    <property type="entry name" value="SORTILIN-RELATED RECEPTOR"/>
    <property type="match status" value="1"/>
</dbReference>
<dbReference type="GO" id="GO:0006892">
    <property type="term" value="P:post-Golgi vesicle-mediated transport"/>
    <property type="evidence" value="ECO:0007669"/>
    <property type="project" value="TreeGrafter"/>
</dbReference>
<evidence type="ECO:0000256" key="1">
    <source>
        <dbReference type="ARBA" id="ARBA00022737"/>
    </source>
</evidence>
<evidence type="ECO:0000259" key="4">
    <source>
        <dbReference type="SMART" id="SM00602"/>
    </source>
</evidence>
<dbReference type="SMART" id="SM00602">
    <property type="entry name" value="VPS10"/>
    <property type="match status" value="1"/>
</dbReference>
<evidence type="ECO:0000256" key="3">
    <source>
        <dbReference type="SAM" id="Phobius"/>
    </source>
</evidence>
<dbReference type="InterPro" id="IPR006581">
    <property type="entry name" value="VPS10"/>
</dbReference>
<dbReference type="Pfam" id="PF15902">
    <property type="entry name" value="Sortilin-Vps10"/>
    <property type="match status" value="1"/>
</dbReference>
<feature type="domain" description="VPS10" evidence="4">
    <location>
        <begin position="38"/>
        <end position="705"/>
    </location>
</feature>